<evidence type="ECO:0000256" key="3">
    <source>
        <dbReference type="ARBA" id="ARBA00022692"/>
    </source>
</evidence>
<evidence type="ECO:0000256" key="5">
    <source>
        <dbReference type="ARBA" id="ARBA00023136"/>
    </source>
</evidence>
<feature type="transmembrane region" description="Helical" evidence="6">
    <location>
        <begin position="285"/>
        <end position="308"/>
    </location>
</feature>
<dbReference type="GeneID" id="69972683"/>
<keyword evidence="3 6" id="KW-0812">Transmembrane</keyword>
<organism evidence="7 8">
    <name type="scientific">Paraburkholderia caribensis MBA4</name>
    <dbReference type="NCBI Taxonomy" id="1323664"/>
    <lineage>
        <taxon>Bacteria</taxon>
        <taxon>Pseudomonadati</taxon>
        <taxon>Pseudomonadota</taxon>
        <taxon>Betaproteobacteria</taxon>
        <taxon>Burkholderiales</taxon>
        <taxon>Burkholderiaceae</taxon>
        <taxon>Paraburkholderia</taxon>
    </lineage>
</organism>
<proteinExistence type="predicted"/>
<feature type="transmembrane region" description="Helical" evidence="6">
    <location>
        <begin position="129"/>
        <end position="148"/>
    </location>
</feature>
<dbReference type="AlphaFoldDB" id="A0A0N7JVF5"/>
<dbReference type="Proteomes" id="UP000019146">
    <property type="component" value="Chromosome 2"/>
</dbReference>
<evidence type="ECO:0000256" key="6">
    <source>
        <dbReference type="SAM" id="Phobius"/>
    </source>
</evidence>
<evidence type="ECO:0000313" key="8">
    <source>
        <dbReference type="Proteomes" id="UP000019146"/>
    </source>
</evidence>
<feature type="transmembrane region" description="Helical" evidence="6">
    <location>
        <begin position="240"/>
        <end position="265"/>
    </location>
</feature>
<keyword evidence="2" id="KW-1003">Cell membrane</keyword>
<feature type="transmembrane region" description="Helical" evidence="6">
    <location>
        <begin position="209"/>
        <end position="228"/>
    </location>
</feature>
<feature type="transmembrane region" description="Helical" evidence="6">
    <location>
        <begin position="54"/>
        <end position="71"/>
    </location>
</feature>
<evidence type="ECO:0000256" key="1">
    <source>
        <dbReference type="ARBA" id="ARBA00004651"/>
    </source>
</evidence>
<sequence length="329" mass="35646">MVDLTLSLNAVRMRIGRVAAPACVALLTPGMTAAHVLSASSAAVPSFGWTGEPWVLALMITSLVAYGTGYWRLRRRGSAHARSARVRATHLAAFAGGWVGLALALFSPLDPLGAALFSAHMVQHESMMLIAAPLLVMGRPLGVWIWALPKRARLRLGRLVRTRGFSRCWHALTLPLVAWLLHALALWTWHAPALFQAALLHQWVHSLQHASFLLTALLFWWTVAGDGARRQTDGHAMLSLFTTMVHTGALGALITLAPGLWYPLYVEPCSALGVDPLHDQQLGGLIMWVPAATAYLVGGLAIAARWLTRPNAPVLATRHAVIVPRDGTR</sequence>
<feature type="transmembrane region" description="Helical" evidence="6">
    <location>
        <begin position="169"/>
        <end position="189"/>
    </location>
</feature>
<dbReference type="EMBL" id="CP012747">
    <property type="protein sequence ID" value="ALL69069.1"/>
    <property type="molecule type" value="Genomic_DNA"/>
</dbReference>
<dbReference type="KEGG" id="bcai:K788_0004717"/>
<evidence type="ECO:0000256" key="2">
    <source>
        <dbReference type="ARBA" id="ARBA00022475"/>
    </source>
</evidence>
<comment type="subcellular location">
    <subcellularLocation>
        <location evidence="1">Cell membrane</location>
        <topology evidence="1">Multi-pass membrane protein</topology>
    </subcellularLocation>
</comment>
<feature type="transmembrane region" description="Helical" evidence="6">
    <location>
        <begin position="91"/>
        <end position="109"/>
    </location>
</feature>
<dbReference type="RefSeq" id="WP_418016279.1">
    <property type="nucleotide sequence ID" value="NZ_CP012747.1"/>
</dbReference>
<accession>A0A0N7JVF5</accession>
<dbReference type="Pfam" id="PF09678">
    <property type="entry name" value="Caa3_CtaG"/>
    <property type="match status" value="1"/>
</dbReference>
<protein>
    <submittedName>
        <fullName evidence="7">Cytochrome C oxidase assembly protein</fullName>
    </submittedName>
</protein>
<evidence type="ECO:0000313" key="7">
    <source>
        <dbReference type="EMBL" id="ALL69069.1"/>
    </source>
</evidence>
<name>A0A0N7JVF5_9BURK</name>
<keyword evidence="4 6" id="KW-1133">Transmembrane helix</keyword>
<gene>
    <name evidence="7" type="ORF">K788_0004717</name>
</gene>
<dbReference type="GO" id="GO:0005886">
    <property type="term" value="C:plasma membrane"/>
    <property type="evidence" value="ECO:0007669"/>
    <property type="project" value="UniProtKB-SubCell"/>
</dbReference>
<keyword evidence="5 6" id="KW-0472">Membrane</keyword>
<dbReference type="InterPro" id="IPR019108">
    <property type="entry name" value="Caa3_assmbl_CtaG-rel"/>
</dbReference>
<reference evidence="7 8" key="1">
    <citation type="journal article" date="2014" name="Genome Announc.">
        <title>Draft Genome Sequence of the Haloacid-Degrading Burkholderia caribensis Strain MBA4.</title>
        <authorList>
            <person name="Pan Y."/>
            <person name="Kong K.F."/>
            <person name="Tsang J.S."/>
        </authorList>
    </citation>
    <scope>NUCLEOTIDE SEQUENCE [LARGE SCALE GENOMIC DNA]</scope>
    <source>
        <strain evidence="7 8">MBA4</strain>
    </source>
</reference>
<evidence type="ECO:0000256" key="4">
    <source>
        <dbReference type="ARBA" id="ARBA00022989"/>
    </source>
</evidence>